<comment type="caution">
    <text evidence="1">The sequence shown here is derived from an EMBL/GenBank/DDBJ whole genome shotgun (WGS) entry which is preliminary data.</text>
</comment>
<accession>A0ACB8U214</accession>
<dbReference type="Proteomes" id="UP001055072">
    <property type="component" value="Unassembled WGS sequence"/>
</dbReference>
<dbReference type="EMBL" id="MU274914">
    <property type="protein sequence ID" value="KAI0088338.1"/>
    <property type="molecule type" value="Genomic_DNA"/>
</dbReference>
<proteinExistence type="predicted"/>
<sequence>MPSAPSSTSPEPALSDGPSRPSLAQEKHGRFYFDDCMSTFRVEDKLFRVHRFFFIRESEFFETMFSLPLGADSTEGDTPIPLPDVTPSEFEALLRFFYEGMHGLPEDLPFWRDLLSISTRFLFDAVRRRAISELGHCATPVEKIYLAKKYDVPQWLQSSYEELCRRSAPIQLWEAESMGWDTGIQLANAREILRDERQIAPSQPVA</sequence>
<evidence type="ECO:0000313" key="1">
    <source>
        <dbReference type="EMBL" id="KAI0088338.1"/>
    </source>
</evidence>
<organism evidence="1 2">
    <name type="scientific">Irpex rosettiformis</name>
    <dbReference type="NCBI Taxonomy" id="378272"/>
    <lineage>
        <taxon>Eukaryota</taxon>
        <taxon>Fungi</taxon>
        <taxon>Dikarya</taxon>
        <taxon>Basidiomycota</taxon>
        <taxon>Agaricomycotina</taxon>
        <taxon>Agaricomycetes</taxon>
        <taxon>Polyporales</taxon>
        <taxon>Irpicaceae</taxon>
        <taxon>Irpex</taxon>
    </lineage>
</organism>
<gene>
    <name evidence="1" type="ORF">BDY19DRAFT_994244</name>
</gene>
<evidence type="ECO:0000313" key="2">
    <source>
        <dbReference type="Proteomes" id="UP001055072"/>
    </source>
</evidence>
<protein>
    <submittedName>
        <fullName evidence="1">Uncharacterized protein</fullName>
    </submittedName>
</protein>
<keyword evidence="2" id="KW-1185">Reference proteome</keyword>
<reference evidence="1" key="1">
    <citation type="journal article" date="2021" name="Environ. Microbiol.">
        <title>Gene family expansions and transcriptome signatures uncover fungal adaptations to wood decay.</title>
        <authorList>
            <person name="Hage H."/>
            <person name="Miyauchi S."/>
            <person name="Viragh M."/>
            <person name="Drula E."/>
            <person name="Min B."/>
            <person name="Chaduli D."/>
            <person name="Navarro D."/>
            <person name="Favel A."/>
            <person name="Norest M."/>
            <person name="Lesage-Meessen L."/>
            <person name="Balint B."/>
            <person name="Merenyi Z."/>
            <person name="de Eugenio L."/>
            <person name="Morin E."/>
            <person name="Martinez A.T."/>
            <person name="Baldrian P."/>
            <person name="Stursova M."/>
            <person name="Martinez M.J."/>
            <person name="Novotny C."/>
            <person name="Magnuson J.K."/>
            <person name="Spatafora J.W."/>
            <person name="Maurice S."/>
            <person name="Pangilinan J."/>
            <person name="Andreopoulos W."/>
            <person name="LaButti K."/>
            <person name="Hundley H."/>
            <person name="Na H."/>
            <person name="Kuo A."/>
            <person name="Barry K."/>
            <person name="Lipzen A."/>
            <person name="Henrissat B."/>
            <person name="Riley R."/>
            <person name="Ahrendt S."/>
            <person name="Nagy L.G."/>
            <person name="Grigoriev I.V."/>
            <person name="Martin F."/>
            <person name="Rosso M.N."/>
        </authorList>
    </citation>
    <scope>NUCLEOTIDE SEQUENCE</scope>
    <source>
        <strain evidence="1">CBS 384.51</strain>
    </source>
</reference>
<name>A0ACB8U214_9APHY</name>